<protein>
    <submittedName>
        <fullName evidence="1">Uncharacterized protein</fullName>
    </submittedName>
</protein>
<accession>A0A077Q219</accession>
<evidence type="ECO:0000313" key="1">
    <source>
        <dbReference type="EMBL" id="CDH26054.1"/>
    </source>
</evidence>
<dbReference type="Proteomes" id="UP000028493">
    <property type="component" value="Unassembled WGS sequence"/>
</dbReference>
<dbReference type="AlphaFoldDB" id="A0A077Q219"/>
<name>A0A077Q219_XENBV</name>
<dbReference type="EMBL" id="CBSZ010000377">
    <property type="protein sequence ID" value="CDH26054.1"/>
    <property type="molecule type" value="Genomic_DNA"/>
</dbReference>
<dbReference type="HOGENOM" id="CLU_2793101_0_0_6"/>
<proteinExistence type="predicted"/>
<comment type="caution">
    <text evidence="1">The sequence shown here is derived from an EMBL/GenBank/DDBJ whole genome shotgun (WGS) entry which is preliminary data.</text>
</comment>
<gene>
    <name evidence="1" type="ORF">XBKB1_4380006</name>
</gene>
<organism evidence="1">
    <name type="scientific">Xenorhabdus bovienii str. kraussei Becker Underwood</name>
    <dbReference type="NCBI Taxonomy" id="1398204"/>
    <lineage>
        <taxon>Bacteria</taxon>
        <taxon>Pseudomonadati</taxon>
        <taxon>Pseudomonadota</taxon>
        <taxon>Gammaproteobacteria</taxon>
        <taxon>Enterobacterales</taxon>
        <taxon>Morganellaceae</taxon>
        <taxon>Xenorhabdus</taxon>
    </lineage>
</organism>
<reference evidence="1" key="1">
    <citation type="submission" date="2013-07" db="EMBL/GenBank/DDBJ databases">
        <title>Sub-species coevolution in mutualistic symbiosis.</title>
        <authorList>
            <person name="Murfin K."/>
            <person name="Klassen J."/>
            <person name="Lee M."/>
            <person name="Forst S."/>
            <person name="Stock P."/>
            <person name="Goodrich-Blair H."/>
        </authorList>
    </citation>
    <scope>NUCLEOTIDE SEQUENCE [LARGE SCALE GENOMIC DNA]</scope>
    <source>
        <strain evidence="1">Kraussei Becker Underwood</strain>
    </source>
</reference>
<sequence>MILLHKVVQILTLSDGNGFFIGFVGIECGQSGRVGHTFIEGYHFGFIMVPDGLTEKSKGCRGISFGGQ</sequence>